<evidence type="ECO:0000313" key="1">
    <source>
        <dbReference type="EMBL" id="APS00922.1"/>
    </source>
</evidence>
<dbReference type="Pfam" id="PF13432">
    <property type="entry name" value="TPR_16"/>
    <property type="match status" value="2"/>
</dbReference>
<protein>
    <submittedName>
        <fullName evidence="1">Uncharacterized protein</fullName>
    </submittedName>
</protein>
<gene>
    <name evidence="1" type="ORF">BCY86_06120</name>
</gene>
<proteinExistence type="predicted"/>
<accession>A0A1L6MZG8</accession>
<dbReference type="Gene3D" id="1.25.40.10">
    <property type="entry name" value="Tetratricopeptide repeat domain"/>
    <property type="match status" value="2"/>
</dbReference>
<dbReference type="STRING" id="1882918.BCY86_06120"/>
<dbReference type="AlphaFoldDB" id="A0A1L6MZG8"/>
<name>A0A1L6MZG8_9BACT</name>
<keyword evidence="2" id="KW-1185">Reference proteome</keyword>
<organism evidence="1 2">
    <name type="scientific">Pajaroellobacter abortibovis</name>
    <dbReference type="NCBI Taxonomy" id="1882918"/>
    <lineage>
        <taxon>Bacteria</taxon>
        <taxon>Pseudomonadati</taxon>
        <taxon>Myxococcota</taxon>
        <taxon>Polyangia</taxon>
        <taxon>Polyangiales</taxon>
        <taxon>Polyangiaceae</taxon>
    </lineage>
</organism>
<reference evidence="1 2" key="1">
    <citation type="submission" date="2016-08" db="EMBL/GenBank/DDBJ databases">
        <title>Identification and validation of antigenic proteins from Pajaroellobacter abortibovis using de-novo genome sequence assembly and reverse vaccinology.</title>
        <authorList>
            <person name="Welly B.T."/>
            <person name="Miller M.R."/>
            <person name="Stott J.L."/>
            <person name="Blanchard M.T."/>
            <person name="Islas-Trejo A.D."/>
            <person name="O'Rourke S.M."/>
            <person name="Young A.E."/>
            <person name="Medrano J.F."/>
            <person name="Van Eenennaam A.L."/>
        </authorList>
    </citation>
    <scope>NUCLEOTIDE SEQUENCE [LARGE SCALE GENOMIC DNA]</scope>
    <source>
        <strain evidence="1 2">BTF92-0548A/99-0131</strain>
    </source>
</reference>
<dbReference type="Proteomes" id="UP000185544">
    <property type="component" value="Chromosome"/>
</dbReference>
<sequence>MCGFGSVFLFSHAYAKQEGDARFRNAVIELNTIEIESGSLDVENVTKVKKESIPEEHLAEGEMLFYARDYPRAAVVLTEIIEKYPDTPSQIDALWLRGETYYGSKEYLAARRDYRALVFKAAEERFQYYLAKALARLIDVSVRTNDLDSLEEIVHQLGSLVDKLQEPALFYARGKGLYLKQRFAEAAESFRAVPDGTSYAHQARYFEGLIALKAAPPYEPLRSTDDVKAAAFQVYRQAIAFFQRVTQLPADTAEQRQIVDLAWMAIGRLFYQMESFSSAIEAYSHIARDSLEFATMLYEIAWVFLRSGDLPRAERALEILAVSNPDSGYVGDGTLLHADILLRDKNFDQALKLYESVRMQYDPMRIQVEDFLTSTTDIAVYYQKLSQRETDSLEQKDQLPPLAIRWAREGQDGKIVFSIVDDMRDCQFLIKQSQLLIEKLNAVLNQSGKVHTFPSLRSLEQRALSLTHRVTRARLEIAGGIDSEDQGNQFSQVQAVRSRRRALMSSLRLLPTTAADFDMIKQMSIRDWSDLAHQLSVVSLEIEKGTASLKGLNRFVYDGIQNASKAEQGQFQTLSEKVKAIESMLIQYRARFSSLRREIEKGQAQLNATGASYQMDSEKMVQFRELLEEEVSLMLGGQSTEDGKKFAAQVVPLLSQASKLEKYLLEEYNVIEDRVRVETAEFKSKLNDESVKIAFYSDTLRSIDNQARDLLGRVAERNLMLVRDKLRGIVLRADVGITEQSWEVREDEIGKLRGLQLKRSHEEKILDEELREVLDEGEGEKRVLGAAARDSQ</sequence>
<evidence type="ECO:0000313" key="2">
    <source>
        <dbReference type="Proteomes" id="UP000185544"/>
    </source>
</evidence>
<dbReference type="SUPFAM" id="SSF48452">
    <property type="entry name" value="TPR-like"/>
    <property type="match status" value="2"/>
</dbReference>
<dbReference type="InterPro" id="IPR011990">
    <property type="entry name" value="TPR-like_helical_dom_sf"/>
</dbReference>
<dbReference type="KEGG" id="pabo:BCY86_06120"/>
<dbReference type="EMBL" id="CP016908">
    <property type="protein sequence ID" value="APS00922.1"/>
    <property type="molecule type" value="Genomic_DNA"/>
</dbReference>